<organism evidence="1 2">
    <name type="scientific">Exidia glandulosa HHB12029</name>
    <dbReference type="NCBI Taxonomy" id="1314781"/>
    <lineage>
        <taxon>Eukaryota</taxon>
        <taxon>Fungi</taxon>
        <taxon>Dikarya</taxon>
        <taxon>Basidiomycota</taxon>
        <taxon>Agaricomycotina</taxon>
        <taxon>Agaricomycetes</taxon>
        <taxon>Auriculariales</taxon>
        <taxon>Exidiaceae</taxon>
        <taxon>Exidia</taxon>
    </lineage>
</organism>
<reference evidence="1 2" key="1">
    <citation type="journal article" date="2016" name="Mol. Biol. Evol.">
        <title>Comparative Genomics of Early-Diverging Mushroom-Forming Fungi Provides Insights into the Origins of Lignocellulose Decay Capabilities.</title>
        <authorList>
            <person name="Nagy L.G."/>
            <person name="Riley R."/>
            <person name="Tritt A."/>
            <person name="Adam C."/>
            <person name="Daum C."/>
            <person name="Floudas D."/>
            <person name="Sun H."/>
            <person name="Yadav J.S."/>
            <person name="Pangilinan J."/>
            <person name="Larsson K.H."/>
            <person name="Matsuura K."/>
            <person name="Barry K."/>
            <person name="Labutti K."/>
            <person name="Kuo R."/>
            <person name="Ohm R.A."/>
            <person name="Bhattacharya S.S."/>
            <person name="Shirouzu T."/>
            <person name="Yoshinaga Y."/>
            <person name="Martin F.M."/>
            <person name="Grigoriev I.V."/>
            <person name="Hibbett D.S."/>
        </authorList>
    </citation>
    <scope>NUCLEOTIDE SEQUENCE [LARGE SCALE GENOMIC DNA]</scope>
    <source>
        <strain evidence="1 2">HHB12029</strain>
    </source>
</reference>
<dbReference type="Proteomes" id="UP000077266">
    <property type="component" value="Unassembled WGS sequence"/>
</dbReference>
<gene>
    <name evidence="1" type="ORF">EXIGLDRAFT_719654</name>
</gene>
<dbReference type="InParanoid" id="A0A165GWM3"/>
<protein>
    <submittedName>
        <fullName evidence="1">Uncharacterized protein</fullName>
    </submittedName>
</protein>
<proteinExistence type="predicted"/>
<name>A0A165GWM3_EXIGL</name>
<dbReference type="AlphaFoldDB" id="A0A165GWM3"/>
<accession>A0A165GWM3</accession>
<evidence type="ECO:0000313" key="2">
    <source>
        <dbReference type="Proteomes" id="UP000077266"/>
    </source>
</evidence>
<evidence type="ECO:0000313" key="1">
    <source>
        <dbReference type="EMBL" id="KZV91107.1"/>
    </source>
</evidence>
<keyword evidence="2" id="KW-1185">Reference proteome</keyword>
<sequence length="82" mass="9354">MACSPRDDCSHTSPCSLYERKRSSLPDDGSLYFRITRAVYLLPKTDNKKRAGSIVLRLFRKSAHCQTTQRRIVSSDHAPRSL</sequence>
<dbReference type="EMBL" id="KV426034">
    <property type="protein sequence ID" value="KZV91107.1"/>
    <property type="molecule type" value="Genomic_DNA"/>
</dbReference>